<evidence type="ECO:0000313" key="2">
    <source>
        <dbReference type="Proteomes" id="UP001160148"/>
    </source>
</evidence>
<dbReference type="SUPFAM" id="SSF53098">
    <property type="entry name" value="Ribonuclease H-like"/>
    <property type="match status" value="1"/>
</dbReference>
<name>A0AAV0WRN7_9HEMI</name>
<dbReference type="InterPro" id="IPR012337">
    <property type="entry name" value="RNaseH-like_sf"/>
</dbReference>
<dbReference type="Proteomes" id="UP001160148">
    <property type="component" value="Unassembled WGS sequence"/>
</dbReference>
<dbReference type="EMBL" id="CARXXK010000002">
    <property type="protein sequence ID" value="CAI6358217.1"/>
    <property type="molecule type" value="Genomic_DNA"/>
</dbReference>
<evidence type="ECO:0000313" key="1">
    <source>
        <dbReference type="EMBL" id="CAI6358217.1"/>
    </source>
</evidence>
<organism evidence="1 2">
    <name type="scientific">Macrosiphum euphorbiae</name>
    <name type="common">potato aphid</name>
    <dbReference type="NCBI Taxonomy" id="13131"/>
    <lineage>
        <taxon>Eukaryota</taxon>
        <taxon>Metazoa</taxon>
        <taxon>Ecdysozoa</taxon>
        <taxon>Arthropoda</taxon>
        <taxon>Hexapoda</taxon>
        <taxon>Insecta</taxon>
        <taxon>Pterygota</taxon>
        <taxon>Neoptera</taxon>
        <taxon>Paraneoptera</taxon>
        <taxon>Hemiptera</taxon>
        <taxon>Sternorrhyncha</taxon>
        <taxon>Aphidomorpha</taxon>
        <taxon>Aphidoidea</taxon>
        <taxon>Aphididae</taxon>
        <taxon>Macrosiphini</taxon>
        <taxon>Macrosiphum</taxon>
    </lineage>
</organism>
<reference evidence="1 2" key="1">
    <citation type="submission" date="2023-01" db="EMBL/GenBank/DDBJ databases">
        <authorList>
            <person name="Whitehead M."/>
        </authorList>
    </citation>
    <scope>NUCLEOTIDE SEQUENCE [LARGE SCALE GENOMIC DNA]</scope>
</reference>
<proteinExistence type="predicted"/>
<sequence length="148" mass="16760">MFERLVKLKEPLTIVMISLKEAPSNLTPEEWVIVEDIIPLLRPFNSLIVELSAEQYPTISRVVPLIRGLQTSLCSKSPKTSVGRFIKSNLVAQVNWRFEGIETQSLFPYFSRATLLDPRFKKAAFGVEQNASEAERSIISEIASLTHR</sequence>
<dbReference type="AlphaFoldDB" id="A0AAV0WRN7"/>
<comment type="caution">
    <text evidence="1">The sequence shown here is derived from an EMBL/GenBank/DDBJ whole genome shotgun (WGS) entry which is preliminary data.</text>
</comment>
<gene>
    <name evidence="1" type="ORF">MEUPH1_LOCUS13756</name>
</gene>
<keyword evidence="2" id="KW-1185">Reference proteome</keyword>
<accession>A0AAV0WRN7</accession>
<protein>
    <submittedName>
        <fullName evidence="1">Uncharacterized protein</fullName>
    </submittedName>
</protein>